<organism evidence="2 3">
    <name type="scientific">Apatococcus fuscideae</name>
    <dbReference type="NCBI Taxonomy" id="2026836"/>
    <lineage>
        <taxon>Eukaryota</taxon>
        <taxon>Viridiplantae</taxon>
        <taxon>Chlorophyta</taxon>
        <taxon>core chlorophytes</taxon>
        <taxon>Trebouxiophyceae</taxon>
        <taxon>Chlorellales</taxon>
        <taxon>Chlorellaceae</taxon>
        <taxon>Apatococcus</taxon>
    </lineage>
</organism>
<reference evidence="2 3" key="1">
    <citation type="journal article" date="2024" name="Nat. Commun.">
        <title>Phylogenomics reveals the evolutionary origins of lichenization in chlorophyte algae.</title>
        <authorList>
            <person name="Puginier C."/>
            <person name="Libourel C."/>
            <person name="Otte J."/>
            <person name="Skaloud P."/>
            <person name="Haon M."/>
            <person name="Grisel S."/>
            <person name="Petersen M."/>
            <person name="Berrin J.G."/>
            <person name="Delaux P.M."/>
            <person name="Dal Grande F."/>
            <person name="Keller J."/>
        </authorList>
    </citation>
    <scope>NUCLEOTIDE SEQUENCE [LARGE SCALE GENOMIC DNA]</scope>
    <source>
        <strain evidence="2 3">SAG 2523</strain>
    </source>
</reference>
<feature type="compositionally biased region" description="Basic and acidic residues" evidence="1">
    <location>
        <begin position="119"/>
        <end position="134"/>
    </location>
</feature>
<name>A0AAW1TEK4_9CHLO</name>
<feature type="region of interest" description="Disordered" evidence="1">
    <location>
        <begin position="119"/>
        <end position="272"/>
    </location>
</feature>
<dbReference type="Proteomes" id="UP001485043">
    <property type="component" value="Unassembled WGS sequence"/>
</dbReference>
<evidence type="ECO:0000313" key="3">
    <source>
        <dbReference type="Proteomes" id="UP001485043"/>
    </source>
</evidence>
<feature type="compositionally biased region" description="Acidic residues" evidence="1">
    <location>
        <begin position="159"/>
        <end position="178"/>
    </location>
</feature>
<dbReference type="EMBL" id="JALJOV010000037">
    <property type="protein sequence ID" value="KAK9868271.1"/>
    <property type="molecule type" value="Genomic_DNA"/>
</dbReference>
<evidence type="ECO:0000313" key="2">
    <source>
        <dbReference type="EMBL" id="KAK9868271.1"/>
    </source>
</evidence>
<accession>A0AAW1TEK4</accession>
<dbReference type="AlphaFoldDB" id="A0AAW1TEK4"/>
<protein>
    <submittedName>
        <fullName evidence="2">Uncharacterized protein</fullName>
    </submittedName>
</protein>
<feature type="compositionally biased region" description="Polar residues" evidence="1">
    <location>
        <begin position="135"/>
        <end position="147"/>
    </location>
</feature>
<feature type="compositionally biased region" description="Basic and acidic residues" evidence="1">
    <location>
        <begin position="219"/>
        <end position="229"/>
    </location>
</feature>
<evidence type="ECO:0000256" key="1">
    <source>
        <dbReference type="SAM" id="MobiDB-lite"/>
    </source>
</evidence>
<feature type="compositionally biased region" description="Low complexity" evidence="1">
    <location>
        <begin position="347"/>
        <end position="361"/>
    </location>
</feature>
<gene>
    <name evidence="2" type="ORF">WJX84_010761</name>
</gene>
<sequence>MRLFVRTSFGTNLVVVVTAGQLRPETTIATVYALTESFHEQHFPEHGGVIVRTLSLLRGRRERPGNYFQLSRNLRVLDTLDGDDHCFAALERRQVPDAGSSQSTGSLVQLDERLTALEEQQDGQRESHEQEVHRTAQSTKPAATSVATPAPGTKFASSSEEDASSSDSEESPSEEDSSGSDISNAETPTGSKPSRRAGSDPGSKGTGDTSELANARRSSQKDEQLESKHRSPAPGQDQEEGGREANEGMTDSEDEAGPENNNPALAQLMARPDGLQIMLRARKLELMRRDNSEAEPNDGCDPDHEAPADSQATHTVMQQGPLQPAEAGLVGTQASQAFPSTPPMPALPQAAPSAPASTPPQKQEPPKPKQAKPAKTVNILEEAADLEKADAVKRAADKAAAAALPHPDELRSLLDFKRMSKVAIKLVINMQRAADNEPRVDGNIFVKTPRPSWWPLDDWSGTTMVKNKKSSEAAYCASYKRWQQLTEAAEQSGRL</sequence>
<feature type="region of interest" description="Disordered" evidence="1">
    <location>
        <begin position="286"/>
        <end position="374"/>
    </location>
</feature>
<feature type="compositionally biased region" description="Polar residues" evidence="1">
    <location>
        <begin position="310"/>
        <end position="321"/>
    </location>
</feature>
<keyword evidence="3" id="KW-1185">Reference proteome</keyword>
<comment type="caution">
    <text evidence="2">The sequence shown here is derived from an EMBL/GenBank/DDBJ whole genome shotgun (WGS) entry which is preliminary data.</text>
</comment>
<proteinExistence type="predicted"/>